<feature type="region of interest" description="Disordered" evidence="1">
    <location>
        <begin position="1"/>
        <end position="65"/>
    </location>
</feature>
<accession>A0AAV7QLT7</accession>
<keyword evidence="3" id="KW-1185">Reference proteome</keyword>
<sequence length="187" mass="20566">MHVNQEEETHREAGGETEDAAGTAEEGEDRRREDNGLDVHEEKSSATGDGAVRVNEGAPRSGNCSSWDTKACHVPRETWLVRGQLTENILGDANTRRNSADKTLVICSVEGLPKIKRDQKAGISHVDDILDASDDPNSFTSMVTEAVIAEWVKMLFLVLQDDLQIHSNLVKSWKLLGGLLNYSERGP</sequence>
<name>A0AAV7QLT7_PLEWA</name>
<gene>
    <name evidence="2" type="ORF">NDU88_006684</name>
</gene>
<dbReference type="EMBL" id="JANPWB010000010">
    <property type="protein sequence ID" value="KAJ1140327.1"/>
    <property type="molecule type" value="Genomic_DNA"/>
</dbReference>
<reference evidence="2" key="1">
    <citation type="journal article" date="2022" name="bioRxiv">
        <title>Sequencing and chromosome-scale assembly of the giantPleurodeles waltlgenome.</title>
        <authorList>
            <person name="Brown T."/>
            <person name="Elewa A."/>
            <person name="Iarovenko S."/>
            <person name="Subramanian E."/>
            <person name="Araus A.J."/>
            <person name="Petzold A."/>
            <person name="Susuki M."/>
            <person name="Suzuki K.-i.T."/>
            <person name="Hayashi T."/>
            <person name="Toyoda A."/>
            <person name="Oliveira C."/>
            <person name="Osipova E."/>
            <person name="Leigh N.D."/>
            <person name="Simon A."/>
            <person name="Yun M.H."/>
        </authorList>
    </citation>
    <scope>NUCLEOTIDE SEQUENCE</scope>
    <source>
        <strain evidence="2">20211129_DDA</strain>
        <tissue evidence="2">Liver</tissue>
    </source>
</reference>
<protein>
    <submittedName>
        <fullName evidence="2">Uncharacterized protein</fullName>
    </submittedName>
</protein>
<feature type="compositionally biased region" description="Basic and acidic residues" evidence="1">
    <location>
        <begin position="28"/>
        <end position="44"/>
    </location>
</feature>
<proteinExistence type="predicted"/>
<evidence type="ECO:0000313" key="2">
    <source>
        <dbReference type="EMBL" id="KAJ1140327.1"/>
    </source>
</evidence>
<organism evidence="2 3">
    <name type="scientific">Pleurodeles waltl</name>
    <name type="common">Iberian ribbed newt</name>
    <dbReference type="NCBI Taxonomy" id="8319"/>
    <lineage>
        <taxon>Eukaryota</taxon>
        <taxon>Metazoa</taxon>
        <taxon>Chordata</taxon>
        <taxon>Craniata</taxon>
        <taxon>Vertebrata</taxon>
        <taxon>Euteleostomi</taxon>
        <taxon>Amphibia</taxon>
        <taxon>Batrachia</taxon>
        <taxon>Caudata</taxon>
        <taxon>Salamandroidea</taxon>
        <taxon>Salamandridae</taxon>
        <taxon>Pleurodelinae</taxon>
        <taxon>Pleurodeles</taxon>
    </lineage>
</organism>
<comment type="caution">
    <text evidence="2">The sequence shown here is derived from an EMBL/GenBank/DDBJ whole genome shotgun (WGS) entry which is preliminary data.</text>
</comment>
<dbReference type="Proteomes" id="UP001066276">
    <property type="component" value="Chromosome 6"/>
</dbReference>
<dbReference type="AlphaFoldDB" id="A0AAV7QLT7"/>
<evidence type="ECO:0000256" key="1">
    <source>
        <dbReference type="SAM" id="MobiDB-lite"/>
    </source>
</evidence>
<feature type="compositionally biased region" description="Basic and acidic residues" evidence="1">
    <location>
        <begin position="1"/>
        <end position="14"/>
    </location>
</feature>
<evidence type="ECO:0000313" key="3">
    <source>
        <dbReference type="Proteomes" id="UP001066276"/>
    </source>
</evidence>